<dbReference type="FunFam" id="3.40.630.30:FF:000049">
    <property type="entry name" value="Amino-acid acetyltransferase, mitochondrial"/>
    <property type="match status" value="1"/>
</dbReference>
<evidence type="ECO:0000256" key="4">
    <source>
        <dbReference type="ARBA" id="ARBA00008694"/>
    </source>
</evidence>
<comment type="caution">
    <text evidence="17">The sequence shown here is derived from an EMBL/GenBank/DDBJ whole genome shotgun (WGS) entry which is preliminary data.</text>
</comment>
<keyword evidence="10 15" id="KW-0496">Mitochondrion</keyword>
<evidence type="ECO:0000313" key="18">
    <source>
        <dbReference type="Proteomes" id="UP001301769"/>
    </source>
</evidence>
<evidence type="ECO:0000256" key="13">
    <source>
        <dbReference type="ARBA" id="ARBA00033251"/>
    </source>
</evidence>
<evidence type="ECO:0000256" key="12">
    <source>
        <dbReference type="ARBA" id="ARBA00030346"/>
    </source>
</evidence>
<comment type="catalytic activity">
    <reaction evidence="14 15">
        <text>L-glutamate + acetyl-CoA = N-acetyl-L-glutamate + CoA + H(+)</text>
        <dbReference type="Rhea" id="RHEA:24292"/>
        <dbReference type="ChEBI" id="CHEBI:15378"/>
        <dbReference type="ChEBI" id="CHEBI:29985"/>
        <dbReference type="ChEBI" id="CHEBI:44337"/>
        <dbReference type="ChEBI" id="CHEBI:57287"/>
        <dbReference type="ChEBI" id="CHEBI:57288"/>
        <dbReference type="EC" id="2.3.1.1"/>
    </reaction>
</comment>
<dbReference type="PIRSF" id="PIRSF007892">
    <property type="entry name" value="NAGS_fungal"/>
    <property type="match status" value="1"/>
</dbReference>
<evidence type="ECO:0000256" key="5">
    <source>
        <dbReference type="ARBA" id="ARBA00012697"/>
    </source>
</evidence>
<comment type="subcellular location">
    <subcellularLocation>
        <location evidence="2 15">Mitochondrion</location>
    </subcellularLocation>
</comment>
<dbReference type="PANTHER" id="PTHR23342">
    <property type="entry name" value="N-ACETYLGLUTAMATE SYNTHASE"/>
    <property type="match status" value="1"/>
</dbReference>
<comment type="function">
    <text evidence="1 15">N-acetylglutamate synthase involved in arginine biosynthesis.</text>
</comment>
<evidence type="ECO:0000259" key="16">
    <source>
        <dbReference type="PROSITE" id="PS51731"/>
    </source>
</evidence>
<dbReference type="AlphaFoldDB" id="A0AAN6YAU1"/>
<evidence type="ECO:0000256" key="2">
    <source>
        <dbReference type="ARBA" id="ARBA00004173"/>
    </source>
</evidence>
<proteinExistence type="inferred from homology"/>
<dbReference type="Pfam" id="PF04768">
    <property type="entry name" value="NAT"/>
    <property type="match status" value="1"/>
</dbReference>
<evidence type="ECO:0000256" key="15">
    <source>
        <dbReference type="PIRNR" id="PIRNR007892"/>
    </source>
</evidence>
<sequence length="606" mass="67240">MLIHNQEFLITVLESAVTKRDARAYLQTFTPKSPAGGGKKPPSTGFIMYDTIRAVTETPRFIQGPEPESVPERDEDPHIVIVKLSETQSWDDTVMDGVATTLTRLRNLGFISVIVPDCHPDTIDQQTVRVLKAILRLGLPGAKIVDSAIWKQPESETRPRLSSVCPTSLFIGFPEALVTPLKQGHILVVPPRALCDETMKYTNANSDELVVALTSFFSGIQFGHQPPADDDPSSQPSARPPRRALVDRIIVLDPHGGIPSRKQEEGARVFINLEEQFDVIQKDLVAGGRHNLPNPADPGAPRTKHLENLRLAKATLGILPSSASAVITSPAEAANINDVDINKNGNSPDRFAGEVRTRKWQHPLIHNLITDRPIYSPSLPMGRLKPSTEASKGLTTSRMPTTTLAKKGMPVTIFPDARMLGWHAPKPGGPRLRLTDTCIDLPRLLHLINDSFSRKLDAEHYLRRLEDSLAGIIIAGEYEGGAILTWERPFGLDEETAYNSGRLVPYLDKFAVLKKWQGAGGVADIVFNAMVHDCFPSGVCWRSRKDNPVNKWYFERSCGERKLPHSNWSMFWTGPAATLDDQMMDDYEDVCRNVVPSWADNRNVME</sequence>
<dbReference type="GO" id="GO:0004042">
    <property type="term" value="F:L-glutamate N-acetyltransferase activity"/>
    <property type="evidence" value="ECO:0007669"/>
    <property type="project" value="InterPro"/>
</dbReference>
<comment type="similarity">
    <text evidence="4 15">Belongs to the acetyltransferase family.</text>
</comment>
<protein>
    <recommendedName>
        <fullName evidence="6 15">Amino-acid acetyltransferase, mitochondrial</fullName>
        <ecNumber evidence="5 15">2.3.1.1</ecNumber>
    </recommendedName>
    <alternativeName>
        <fullName evidence="12 15">Glutamate N-acetyltransferase</fullName>
    </alternativeName>
    <alternativeName>
        <fullName evidence="13 15">N-acetylglutamate synthase</fullName>
    </alternativeName>
</protein>
<evidence type="ECO:0000256" key="14">
    <source>
        <dbReference type="ARBA" id="ARBA00048372"/>
    </source>
</evidence>
<reference evidence="17" key="2">
    <citation type="submission" date="2023-05" db="EMBL/GenBank/DDBJ databases">
        <authorList>
            <consortium name="Lawrence Berkeley National Laboratory"/>
            <person name="Steindorff A."/>
            <person name="Hensen N."/>
            <person name="Bonometti L."/>
            <person name="Westerberg I."/>
            <person name="Brannstrom I.O."/>
            <person name="Guillou S."/>
            <person name="Cros-Aarteil S."/>
            <person name="Calhoun S."/>
            <person name="Haridas S."/>
            <person name="Kuo A."/>
            <person name="Mondo S."/>
            <person name="Pangilinan J."/>
            <person name="Riley R."/>
            <person name="Labutti K."/>
            <person name="Andreopoulos B."/>
            <person name="Lipzen A."/>
            <person name="Chen C."/>
            <person name="Yanf M."/>
            <person name="Daum C."/>
            <person name="Ng V."/>
            <person name="Clum A."/>
            <person name="Ohm R."/>
            <person name="Martin F."/>
            <person name="Silar P."/>
            <person name="Natvig D."/>
            <person name="Lalanne C."/>
            <person name="Gautier V."/>
            <person name="Ament-Velasquez S.L."/>
            <person name="Kruys A."/>
            <person name="Hutchinson M.I."/>
            <person name="Powell A.J."/>
            <person name="Barry K."/>
            <person name="Miller A.N."/>
            <person name="Grigoriev I.V."/>
            <person name="Debuchy R."/>
            <person name="Gladieux P."/>
            <person name="Thoren M.H."/>
            <person name="Johannesson H."/>
        </authorList>
    </citation>
    <scope>NUCLEOTIDE SEQUENCE</scope>
    <source>
        <strain evidence="17">PSN293</strain>
    </source>
</reference>
<evidence type="ECO:0000256" key="10">
    <source>
        <dbReference type="ARBA" id="ARBA00023128"/>
    </source>
</evidence>
<dbReference type="EC" id="2.3.1.1" evidence="5 15"/>
<reference evidence="17" key="1">
    <citation type="journal article" date="2023" name="Mol. Phylogenet. Evol.">
        <title>Genome-scale phylogeny and comparative genomics of the fungal order Sordariales.</title>
        <authorList>
            <person name="Hensen N."/>
            <person name="Bonometti L."/>
            <person name="Westerberg I."/>
            <person name="Brannstrom I.O."/>
            <person name="Guillou S."/>
            <person name="Cros-Aarteil S."/>
            <person name="Calhoun S."/>
            <person name="Haridas S."/>
            <person name="Kuo A."/>
            <person name="Mondo S."/>
            <person name="Pangilinan J."/>
            <person name="Riley R."/>
            <person name="LaButti K."/>
            <person name="Andreopoulos B."/>
            <person name="Lipzen A."/>
            <person name="Chen C."/>
            <person name="Yan M."/>
            <person name="Daum C."/>
            <person name="Ng V."/>
            <person name="Clum A."/>
            <person name="Steindorff A."/>
            <person name="Ohm R.A."/>
            <person name="Martin F."/>
            <person name="Silar P."/>
            <person name="Natvig D.O."/>
            <person name="Lalanne C."/>
            <person name="Gautier V."/>
            <person name="Ament-Velasquez S.L."/>
            <person name="Kruys A."/>
            <person name="Hutchinson M.I."/>
            <person name="Powell A.J."/>
            <person name="Barry K."/>
            <person name="Miller A.N."/>
            <person name="Grigoriev I.V."/>
            <person name="Debuchy R."/>
            <person name="Gladieux P."/>
            <person name="Hiltunen Thoren M."/>
            <person name="Johannesson H."/>
        </authorList>
    </citation>
    <scope>NUCLEOTIDE SEQUENCE</scope>
    <source>
        <strain evidence="17">PSN293</strain>
    </source>
</reference>
<evidence type="ECO:0000313" key="17">
    <source>
        <dbReference type="EMBL" id="KAK4215639.1"/>
    </source>
</evidence>
<dbReference type="GO" id="GO:0006526">
    <property type="term" value="P:L-arginine biosynthetic process"/>
    <property type="evidence" value="ECO:0007669"/>
    <property type="project" value="TreeGrafter"/>
</dbReference>
<keyword evidence="18" id="KW-1185">Reference proteome</keyword>
<dbReference type="Gene3D" id="3.40.630.30">
    <property type="match status" value="1"/>
</dbReference>
<evidence type="ECO:0000256" key="6">
    <source>
        <dbReference type="ARBA" id="ARBA00018802"/>
    </source>
</evidence>
<accession>A0AAN6YAU1</accession>
<comment type="pathway">
    <text evidence="3 15">Amino-acid biosynthesis; L-arginine biosynthesis; N(2)-acetyl-L-ornithine from L-glutamate: step 1/4.</text>
</comment>
<gene>
    <name evidence="17" type="ORF">QBC37DRAFT_119568</name>
</gene>
<keyword evidence="9" id="KW-0809">Transit peptide</keyword>
<dbReference type="PANTHER" id="PTHR23342:SF4">
    <property type="entry name" value="AMINO-ACID ACETYLTRANSFERASE, MITOCHONDRIAL"/>
    <property type="match status" value="1"/>
</dbReference>
<evidence type="ECO:0000256" key="3">
    <source>
        <dbReference type="ARBA" id="ARBA00004925"/>
    </source>
</evidence>
<dbReference type="EMBL" id="MU858077">
    <property type="protein sequence ID" value="KAK4215639.1"/>
    <property type="molecule type" value="Genomic_DNA"/>
</dbReference>
<keyword evidence="8 15" id="KW-0808">Transferase</keyword>
<keyword evidence="7 15" id="KW-0028">Amino-acid biosynthesis</keyword>
<dbReference type="GO" id="GO:0005759">
    <property type="term" value="C:mitochondrial matrix"/>
    <property type="evidence" value="ECO:0007669"/>
    <property type="project" value="TreeGrafter"/>
</dbReference>
<evidence type="ECO:0000256" key="1">
    <source>
        <dbReference type="ARBA" id="ARBA00002294"/>
    </source>
</evidence>
<organism evidence="17 18">
    <name type="scientific">Rhypophila decipiens</name>
    <dbReference type="NCBI Taxonomy" id="261697"/>
    <lineage>
        <taxon>Eukaryota</taxon>
        <taxon>Fungi</taxon>
        <taxon>Dikarya</taxon>
        <taxon>Ascomycota</taxon>
        <taxon>Pezizomycotina</taxon>
        <taxon>Sordariomycetes</taxon>
        <taxon>Sordariomycetidae</taxon>
        <taxon>Sordariales</taxon>
        <taxon>Naviculisporaceae</taxon>
        <taxon>Rhypophila</taxon>
    </lineage>
</organism>
<dbReference type="GO" id="GO:0006592">
    <property type="term" value="P:ornithine biosynthetic process"/>
    <property type="evidence" value="ECO:0007669"/>
    <property type="project" value="TreeGrafter"/>
</dbReference>
<dbReference type="Proteomes" id="UP001301769">
    <property type="component" value="Unassembled WGS sequence"/>
</dbReference>
<dbReference type="InterPro" id="IPR006855">
    <property type="entry name" value="Vertebrate-like_GNAT_dom"/>
</dbReference>
<feature type="domain" description="N-acetyltransferase" evidence="16">
    <location>
        <begin position="428"/>
        <end position="596"/>
    </location>
</feature>
<name>A0AAN6YAU1_9PEZI</name>
<evidence type="ECO:0000256" key="8">
    <source>
        <dbReference type="ARBA" id="ARBA00022679"/>
    </source>
</evidence>
<keyword evidence="11 15" id="KW-0012">Acyltransferase</keyword>
<dbReference type="InterPro" id="IPR011190">
    <property type="entry name" value="GlcNAc_Synth_fun"/>
</dbReference>
<evidence type="ECO:0000256" key="11">
    <source>
        <dbReference type="ARBA" id="ARBA00023315"/>
    </source>
</evidence>
<evidence type="ECO:0000256" key="7">
    <source>
        <dbReference type="ARBA" id="ARBA00022605"/>
    </source>
</evidence>
<evidence type="ECO:0000256" key="9">
    <source>
        <dbReference type="ARBA" id="ARBA00022946"/>
    </source>
</evidence>
<dbReference type="PROSITE" id="PS51731">
    <property type="entry name" value="GNAT_NAGS"/>
    <property type="match status" value="1"/>
</dbReference>